<name>A0A3G8F339_9CAUD</name>
<reference evidence="1 2" key="1">
    <citation type="submission" date="2018-10" db="EMBL/GenBank/DDBJ databases">
        <title>Sequencing Bacillus anthracis Typing Phage AP631.</title>
        <authorList>
            <person name="Liu X."/>
            <person name="Wang D."/>
            <person name="Pan C."/>
            <person name="Feng E."/>
            <person name="Fan H."/>
            <person name="Li M."/>
            <person name="Zhu L."/>
            <person name="Liang X."/>
            <person name="Tong Y."/>
            <person name="Wang H."/>
        </authorList>
    </citation>
    <scope>NUCLEOTIDE SEQUENCE [LARGE SCALE GENOMIC DNA]</scope>
</reference>
<organism evidence="1 2">
    <name type="scientific">Bacillus phage AP631</name>
    <dbReference type="NCBI Taxonomy" id="2483609"/>
    <lineage>
        <taxon>Viruses</taxon>
        <taxon>Duplodnaviria</taxon>
        <taxon>Heunggongvirae</taxon>
        <taxon>Uroviricota</taxon>
        <taxon>Caudoviricetes</taxon>
        <taxon>Wbetavirus</taxon>
        <taxon>Wbetavirus AP631</taxon>
    </lineage>
</organism>
<accession>A0A3G8F339</accession>
<protein>
    <submittedName>
        <fullName evidence="1">Uncharacterized protein</fullName>
    </submittedName>
</protein>
<dbReference type="EMBL" id="MK085976">
    <property type="protein sequence ID" value="AZF88375.1"/>
    <property type="molecule type" value="Genomic_DNA"/>
</dbReference>
<evidence type="ECO:0000313" key="1">
    <source>
        <dbReference type="EMBL" id="AZF88375.1"/>
    </source>
</evidence>
<sequence>MKKESILRSFLKCVNSCSNSEFEFNQLIEVVFNIEQKIKK</sequence>
<gene>
    <name evidence="1" type="ORF">AP631_0030</name>
</gene>
<dbReference type="Proteomes" id="UP000271896">
    <property type="component" value="Segment"/>
</dbReference>
<proteinExistence type="predicted"/>
<keyword evidence="2" id="KW-1185">Reference proteome</keyword>
<evidence type="ECO:0000313" key="2">
    <source>
        <dbReference type="Proteomes" id="UP000271896"/>
    </source>
</evidence>